<dbReference type="EMBL" id="CP134081">
    <property type="protein sequence ID" value="WNC08123.1"/>
    <property type="molecule type" value="Genomic_DNA"/>
</dbReference>
<name>A0AAJ6LW57_9PSED</name>
<evidence type="ECO:0000256" key="1">
    <source>
        <dbReference type="SAM" id="MobiDB-lite"/>
    </source>
</evidence>
<dbReference type="Proteomes" id="UP001258207">
    <property type="component" value="Chromosome"/>
</dbReference>
<organism evidence="2 3">
    <name type="scientific">Pseudomonas coleopterorum</name>
    <dbReference type="NCBI Taxonomy" id="1605838"/>
    <lineage>
        <taxon>Bacteria</taxon>
        <taxon>Pseudomonadati</taxon>
        <taxon>Pseudomonadota</taxon>
        <taxon>Gammaproteobacteria</taxon>
        <taxon>Pseudomonadales</taxon>
        <taxon>Pseudomonadaceae</taxon>
        <taxon>Pseudomonas</taxon>
    </lineage>
</organism>
<dbReference type="RefSeq" id="WP_049860189.1">
    <property type="nucleotide sequence ID" value="NZ_CP134081.1"/>
</dbReference>
<sequence>MTDVELQTTPQFEEWDKSSQNYLDEQVRHEETLKNGCHIVVRARKIAEDKVSVFFGTYGPDGRVIKEQTEIRDGLTCAKDALDFATDKAKRHAGGGAGAPDDNHHQATPI</sequence>
<gene>
    <name evidence="2" type="ORF">RI108_12420</name>
</gene>
<dbReference type="AlphaFoldDB" id="A0AAJ6LW57"/>
<reference evidence="2" key="1">
    <citation type="submission" date="2023-09" db="EMBL/GenBank/DDBJ databases">
        <title>First report of Pseudomonas coleopterorum DJ13 causing leaf spot on Rhododendron pulchrum Sweet in China.</title>
        <authorList>
            <person name="Zhang Y."/>
        </authorList>
    </citation>
    <scope>NUCLEOTIDE SEQUENCE</scope>
    <source>
        <strain evidence="2">DJ13</strain>
    </source>
</reference>
<accession>A0AAJ6LW57</accession>
<feature type="compositionally biased region" description="Basic and acidic residues" evidence="1">
    <location>
        <begin position="101"/>
        <end position="110"/>
    </location>
</feature>
<evidence type="ECO:0000313" key="2">
    <source>
        <dbReference type="EMBL" id="WNC08123.1"/>
    </source>
</evidence>
<feature type="region of interest" description="Disordered" evidence="1">
    <location>
        <begin position="88"/>
        <end position="110"/>
    </location>
</feature>
<proteinExistence type="predicted"/>
<evidence type="ECO:0000313" key="3">
    <source>
        <dbReference type="Proteomes" id="UP001258207"/>
    </source>
</evidence>
<protein>
    <submittedName>
        <fullName evidence="2">Uncharacterized protein</fullName>
    </submittedName>
</protein>